<dbReference type="EMBL" id="VORV01000007">
    <property type="protein sequence ID" value="TXD77460.1"/>
    <property type="molecule type" value="Genomic_DNA"/>
</dbReference>
<dbReference type="InterPro" id="IPR000014">
    <property type="entry name" value="PAS"/>
</dbReference>
<dbReference type="InterPro" id="IPR035965">
    <property type="entry name" value="PAS-like_dom_sf"/>
</dbReference>
<evidence type="ECO:0000256" key="3">
    <source>
        <dbReference type="ARBA" id="ARBA00022553"/>
    </source>
</evidence>
<dbReference type="SMART" id="SM00086">
    <property type="entry name" value="PAC"/>
    <property type="match status" value="1"/>
</dbReference>
<keyword evidence="3" id="KW-0597">Phosphoprotein</keyword>
<keyword evidence="4" id="KW-0808">Transferase</keyword>
<accession>A0ABY3HN28</accession>
<gene>
    <name evidence="9" type="ORF">ESW18_11705</name>
</gene>
<proteinExistence type="predicted"/>
<dbReference type="Proteomes" id="UP000321927">
    <property type="component" value="Unassembled WGS sequence"/>
</dbReference>
<dbReference type="PANTHER" id="PTHR43304:SF1">
    <property type="entry name" value="PAC DOMAIN-CONTAINING PROTEIN"/>
    <property type="match status" value="1"/>
</dbReference>
<dbReference type="CDD" id="cd00130">
    <property type="entry name" value="PAS"/>
    <property type="match status" value="1"/>
</dbReference>
<evidence type="ECO:0000313" key="10">
    <source>
        <dbReference type="Proteomes" id="UP000321927"/>
    </source>
</evidence>
<dbReference type="Gene3D" id="3.30.450.20">
    <property type="entry name" value="PAS domain"/>
    <property type="match status" value="1"/>
</dbReference>
<dbReference type="PANTHER" id="PTHR43304">
    <property type="entry name" value="PHYTOCHROME-LIKE PROTEIN CPH1"/>
    <property type="match status" value="1"/>
</dbReference>
<evidence type="ECO:0000256" key="1">
    <source>
        <dbReference type="ARBA" id="ARBA00000085"/>
    </source>
</evidence>
<organism evidence="9 10">
    <name type="scientific">Algoriphagus ratkowskyi</name>
    <dbReference type="NCBI Taxonomy" id="57028"/>
    <lineage>
        <taxon>Bacteria</taxon>
        <taxon>Pseudomonadati</taxon>
        <taxon>Bacteroidota</taxon>
        <taxon>Cytophagia</taxon>
        <taxon>Cytophagales</taxon>
        <taxon>Cyclobacteriaceae</taxon>
        <taxon>Algoriphagus</taxon>
    </lineage>
</organism>
<evidence type="ECO:0000313" key="9">
    <source>
        <dbReference type="EMBL" id="TXD77460.1"/>
    </source>
</evidence>
<feature type="domain" description="PAC" evidence="8">
    <location>
        <begin position="247"/>
        <end position="300"/>
    </location>
</feature>
<dbReference type="NCBIfam" id="TIGR00229">
    <property type="entry name" value="sensory_box"/>
    <property type="match status" value="1"/>
</dbReference>
<dbReference type="EC" id="2.7.13.3" evidence="2"/>
<dbReference type="InterPro" id="IPR001610">
    <property type="entry name" value="PAC"/>
</dbReference>
<evidence type="ECO:0000259" key="7">
    <source>
        <dbReference type="PROSITE" id="PS50112"/>
    </source>
</evidence>
<evidence type="ECO:0000259" key="8">
    <source>
        <dbReference type="PROSITE" id="PS50113"/>
    </source>
</evidence>
<dbReference type="SUPFAM" id="SSF55785">
    <property type="entry name" value="PYP-like sensor domain (PAS domain)"/>
    <property type="match status" value="1"/>
</dbReference>
<dbReference type="PROSITE" id="PS50113">
    <property type="entry name" value="PAC"/>
    <property type="match status" value="1"/>
</dbReference>
<dbReference type="InterPro" id="IPR013655">
    <property type="entry name" value="PAS_fold_3"/>
</dbReference>
<evidence type="ECO:0000256" key="6">
    <source>
        <dbReference type="SAM" id="MobiDB-lite"/>
    </source>
</evidence>
<dbReference type="Pfam" id="PF08447">
    <property type="entry name" value="PAS_3"/>
    <property type="match status" value="1"/>
</dbReference>
<dbReference type="InterPro" id="IPR052162">
    <property type="entry name" value="Sensor_kinase/Photoreceptor"/>
</dbReference>
<name>A0ABY3HN28_9BACT</name>
<feature type="region of interest" description="Disordered" evidence="6">
    <location>
        <begin position="364"/>
        <end position="384"/>
    </location>
</feature>
<evidence type="ECO:0000256" key="4">
    <source>
        <dbReference type="ARBA" id="ARBA00022679"/>
    </source>
</evidence>
<dbReference type="PROSITE" id="PS50112">
    <property type="entry name" value="PAS"/>
    <property type="match status" value="1"/>
</dbReference>
<keyword evidence="10" id="KW-1185">Reference proteome</keyword>
<comment type="caution">
    <text evidence="9">The sequence shown here is derived from an EMBL/GenBank/DDBJ whole genome shotgun (WGS) entry which is preliminary data.</text>
</comment>
<feature type="domain" description="PAS" evidence="7">
    <location>
        <begin position="196"/>
        <end position="242"/>
    </location>
</feature>
<evidence type="ECO:0000256" key="2">
    <source>
        <dbReference type="ARBA" id="ARBA00012438"/>
    </source>
</evidence>
<dbReference type="InterPro" id="IPR000700">
    <property type="entry name" value="PAS-assoc_C"/>
</dbReference>
<protein>
    <recommendedName>
        <fullName evidence="2">histidine kinase</fullName>
        <ecNumber evidence="2">2.7.13.3</ecNumber>
    </recommendedName>
</protein>
<sequence>MFFKYIFMYFTLLILFFTTIKIKVANPYSMINHHAIHALSHVAEVSEYFLQLTIDKTGKILTSGPGIGPNSTSLDNAGKAIYFADCFVDSNWTKFEIQRTKAFKNSHQSFTVDLQKLVHPQGDVVDTKWEFYFTTEDFSTCLGIGHPIVQAIPYNIGLGDFFDSATSEGREIIDSILEDNLLGFWEFDLVNKDDIINLGLGQMLGYTPDELSGTTTNSWQKHIHPEDFPNLLKDLEKHINTTENIPFKKEFRIKQKTNQMIWALGFGKTIEWSSSGHPTKILGCILDISDRKKQEIWLKEHKYFLKELAFEQSHTLRARVANILGILEILDSEPQNQESKRLAQLIKNETKMLDQSLKKSIKESVQQNKSIENDLSSVKNPKSI</sequence>
<comment type="catalytic activity">
    <reaction evidence="1">
        <text>ATP + protein L-histidine = ADP + protein N-phospho-L-histidine.</text>
        <dbReference type="EC" id="2.7.13.3"/>
    </reaction>
</comment>
<keyword evidence="5" id="KW-0418">Kinase</keyword>
<reference evidence="9 10" key="1">
    <citation type="submission" date="2019-08" db="EMBL/GenBank/DDBJ databases">
        <title>Genome of Algoriphagus ratkowskyi IC026.</title>
        <authorList>
            <person name="Bowman J.P."/>
        </authorList>
    </citation>
    <scope>NUCLEOTIDE SEQUENCE [LARGE SCALE GENOMIC DNA]</scope>
    <source>
        <strain evidence="9 10">IC026</strain>
    </source>
</reference>
<evidence type="ECO:0000256" key="5">
    <source>
        <dbReference type="ARBA" id="ARBA00022777"/>
    </source>
</evidence>